<dbReference type="EMBL" id="KN846991">
    <property type="protein sequence ID" value="KIW91218.1"/>
    <property type="molecule type" value="Genomic_DNA"/>
</dbReference>
<evidence type="ECO:0000313" key="3">
    <source>
        <dbReference type="Proteomes" id="UP000053789"/>
    </source>
</evidence>
<keyword evidence="1" id="KW-0732">Signal</keyword>
<sequence>MHVPIAVAVLLYSLVTLAQQSQVSGSLGTVTLSPSPSLPSGVAQTVDPAFPGLAFEARSFWCYAGTAGQPNKFSLNLLRTIADKTKTKPVIRVGGTSLDHSLGYDPDQPTAIHVPEGQPAGIPSNMTFGPSYFESFTNFPDAGYILDIPFSYKNHTNSLHFIDVAYRKIGAGHIYALELGNEVNLYRQPLDWSIADYVSQWTVWTSDIAASLGVGNDTRVWQAAATSVNPLLSGYQPDNSWQIPTIFKNGALVKDRHHH</sequence>
<feature type="signal peptide" evidence="1">
    <location>
        <begin position="1"/>
        <end position="20"/>
    </location>
</feature>
<evidence type="ECO:0008006" key="4">
    <source>
        <dbReference type="Google" id="ProtNLM"/>
    </source>
</evidence>
<gene>
    <name evidence="2" type="ORF">Z519_08114</name>
</gene>
<dbReference type="InterPro" id="IPR052974">
    <property type="entry name" value="GH79_Enzymes"/>
</dbReference>
<dbReference type="PANTHER" id="PTHR36183">
    <property type="entry name" value="BETA-GLUCURONIDASE"/>
    <property type="match status" value="1"/>
</dbReference>
<dbReference type="VEuPathDB" id="FungiDB:Z519_08114"/>
<reference evidence="2" key="1">
    <citation type="submission" date="2015-01" db="EMBL/GenBank/DDBJ databases">
        <title>The Genome Sequence of Cladophialophora bantiana CBS 173.52.</title>
        <authorList>
            <consortium name="The Broad Institute Genomics Platform"/>
            <person name="Cuomo C."/>
            <person name="de Hoog S."/>
            <person name="Gorbushina A."/>
            <person name="Stielow B."/>
            <person name="Teixiera M."/>
            <person name="Abouelleil A."/>
            <person name="Chapman S.B."/>
            <person name="Priest M."/>
            <person name="Young S.K."/>
            <person name="Wortman J."/>
            <person name="Nusbaum C."/>
            <person name="Birren B."/>
        </authorList>
    </citation>
    <scope>NUCLEOTIDE SEQUENCE [LARGE SCALE GENOMIC DNA]</scope>
    <source>
        <strain evidence="2">CBS 173.52</strain>
    </source>
</reference>
<feature type="chain" id="PRO_5002243188" description="Glycoside hydrolase family 79 protein" evidence="1">
    <location>
        <begin position="21"/>
        <end position="259"/>
    </location>
</feature>
<dbReference type="OrthoDB" id="2796951at2759"/>
<dbReference type="PANTHER" id="PTHR36183:SF2">
    <property type="entry name" value="BETA-GLUCURONIDASE C-TERMINAL DOMAIN-CONTAINING PROTEIN"/>
    <property type="match status" value="1"/>
</dbReference>
<dbReference type="Proteomes" id="UP000053789">
    <property type="component" value="Unassembled WGS sequence"/>
</dbReference>
<accession>A0A0D2HD30</accession>
<dbReference type="GeneID" id="27701042"/>
<organism evidence="2 3">
    <name type="scientific">Cladophialophora bantiana (strain ATCC 10958 / CBS 173.52 / CDC B-1940 / NIH 8579)</name>
    <name type="common">Xylohypha bantiana</name>
    <dbReference type="NCBI Taxonomy" id="1442370"/>
    <lineage>
        <taxon>Eukaryota</taxon>
        <taxon>Fungi</taxon>
        <taxon>Dikarya</taxon>
        <taxon>Ascomycota</taxon>
        <taxon>Pezizomycotina</taxon>
        <taxon>Eurotiomycetes</taxon>
        <taxon>Chaetothyriomycetidae</taxon>
        <taxon>Chaetothyriales</taxon>
        <taxon>Herpotrichiellaceae</taxon>
        <taxon>Cladophialophora</taxon>
    </lineage>
</organism>
<dbReference type="Gene3D" id="3.20.20.80">
    <property type="entry name" value="Glycosidases"/>
    <property type="match status" value="1"/>
</dbReference>
<evidence type="ECO:0000313" key="2">
    <source>
        <dbReference type="EMBL" id="KIW91218.1"/>
    </source>
</evidence>
<dbReference type="AlphaFoldDB" id="A0A0D2HD30"/>
<evidence type="ECO:0000256" key="1">
    <source>
        <dbReference type="SAM" id="SignalP"/>
    </source>
</evidence>
<dbReference type="HOGENOM" id="CLU_1073636_0_0_1"/>
<dbReference type="RefSeq" id="XP_016617887.1">
    <property type="nucleotide sequence ID" value="XM_016765842.1"/>
</dbReference>
<keyword evidence="3" id="KW-1185">Reference proteome</keyword>
<name>A0A0D2HD30_CLAB1</name>
<proteinExistence type="predicted"/>
<protein>
    <recommendedName>
        <fullName evidence="4">Glycoside hydrolase family 79 protein</fullName>
    </recommendedName>
</protein>